<feature type="domain" description="FAD-dependent urate hydroxylase HpyO/Asp monooxygenase CreE-like FAD/NAD(P)-binding" evidence="1">
    <location>
        <begin position="4"/>
        <end position="172"/>
    </location>
</feature>
<dbReference type="AlphaFoldDB" id="A0A5J4FWW0"/>
<comment type="caution">
    <text evidence="2">The sequence shown here is derived from an EMBL/GenBank/DDBJ whole genome shotgun (WGS) entry which is preliminary data.</text>
</comment>
<evidence type="ECO:0000313" key="3">
    <source>
        <dbReference type="Proteomes" id="UP000326994"/>
    </source>
</evidence>
<dbReference type="EMBL" id="BKCF01000001">
    <property type="protein sequence ID" value="GEQ84539.1"/>
    <property type="molecule type" value="Genomic_DNA"/>
</dbReference>
<gene>
    <name evidence="2" type="ORF">ULMS_00470</name>
</gene>
<accession>A0A5J4FWW0</accession>
<dbReference type="InterPro" id="IPR052189">
    <property type="entry name" value="L-asp_N-monooxygenase_NS-form"/>
</dbReference>
<proteinExistence type="predicted"/>
<dbReference type="Pfam" id="PF13454">
    <property type="entry name" value="NAD_binding_9"/>
    <property type="match status" value="1"/>
</dbReference>
<dbReference type="RefSeq" id="WP_151892497.1">
    <property type="nucleotide sequence ID" value="NZ_BKCF01000001.1"/>
</dbReference>
<dbReference type="InterPro" id="IPR036188">
    <property type="entry name" value="FAD/NAD-bd_sf"/>
</dbReference>
<dbReference type="Proteomes" id="UP000326994">
    <property type="component" value="Unassembled WGS sequence"/>
</dbReference>
<dbReference type="PANTHER" id="PTHR40254:SF1">
    <property type="entry name" value="BLR0577 PROTEIN"/>
    <property type="match status" value="1"/>
</dbReference>
<dbReference type="InterPro" id="IPR038732">
    <property type="entry name" value="HpyO/CreE_NAD-binding"/>
</dbReference>
<reference evidence="2 3" key="1">
    <citation type="submission" date="2019-08" db="EMBL/GenBank/DDBJ databases">
        <title>Ulvibacter marinistellae sp. nov., isolated from a starfish, Patiria pectinifera.</title>
        <authorList>
            <person name="Kawano K."/>
            <person name="Ushijima N."/>
            <person name="Kihara M."/>
            <person name="Itoh H."/>
        </authorList>
    </citation>
    <scope>NUCLEOTIDE SEQUENCE [LARGE SCALE GENOMIC DNA]</scope>
    <source>
        <strain evidence="2 3">KK4</strain>
    </source>
</reference>
<dbReference type="PANTHER" id="PTHR40254">
    <property type="entry name" value="BLR0577 PROTEIN"/>
    <property type="match status" value="1"/>
</dbReference>
<organism evidence="2 3">
    <name type="scientific">Patiriisocius marinistellae</name>
    <dbReference type="NCBI Taxonomy" id="2494560"/>
    <lineage>
        <taxon>Bacteria</taxon>
        <taxon>Pseudomonadati</taxon>
        <taxon>Bacteroidota</taxon>
        <taxon>Flavobacteriia</taxon>
        <taxon>Flavobacteriales</taxon>
        <taxon>Flavobacteriaceae</taxon>
        <taxon>Patiriisocius</taxon>
    </lineage>
</organism>
<name>A0A5J4FWW0_9FLAO</name>
<evidence type="ECO:0000259" key="1">
    <source>
        <dbReference type="Pfam" id="PF13454"/>
    </source>
</evidence>
<evidence type="ECO:0000313" key="2">
    <source>
        <dbReference type="EMBL" id="GEQ84539.1"/>
    </source>
</evidence>
<dbReference type="SUPFAM" id="SSF51905">
    <property type="entry name" value="FAD/NAD(P)-binding domain"/>
    <property type="match status" value="1"/>
</dbReference>
<dbReference type="OrthoDB" id="6309046at2"/>
<protein>
    <recommendedName>
        <fullName evidence="1">FAD-dependent urate hydroxylase HpyO/Asp monooxygenase CreE-like FAD/NAD(P)-binding domain-containing protein</fullName>
    </recommendedName>
</protein>
<sequence>MKIAIIGFGPRGLACLENLVLELSSIKTKLEPHFLIYEISSHLGTGKAWEINQPKTNYINISDHALQNLKGREKMLFNTIEIPSFPSYITWCKLQDKIQNIDQDEDVYPPRSQMGQYLNERAKSIYNILKKENFLTIYKERVTEVSFKNSVVTVKSEKSTVNVEECLLTIGHTPVKDSDETKEFKAHSNQKHIIYIDNPYEEKIAIEELKDAIVAIKGFGLSMLDVARQLTNYKYGEFKEKQGSNYLQFIPEKGCVKKIIPYSFDGLPCVPKPYGRKVDSSFEPSISQQNWFELTLKNKLLQPEKIDNCDFILKAFSHVAATIYSHNSSNKVSVTKLEAIANKWLQDTSTAHDLILDTTLPTVKYMKQTVEMAWGNIEPTLDFHIGQVWRHLQPIMYRLFAFSGVSGDVIKQLIDIDQEVKRYSYGPPMESILQLIALHEAAILDLNYVNDPNVDIVESGWEITKNDTSVTAIMLCNSVMDAPVLQQTDSSIFKKLIEEKLIQPVHKDLGIKTNPDATIIPAKKHKNIIPIAVVGRNTKGSIFGTDAILECFSPETHDWERGVVARVS</sequence>
<keyword evidence="3" id="KW-1185">Reference proteome</keyword>